<evidence type="ECO:0000256" key="8">
    <source>
        <dbReference type="ARBA" id="ARBA00024327"/>
    </source>
</evidence>
<dbReference type="PIRSF" id="PIRSF000857">
    <property type="entry name" value="PAPS_reductase"/>
    <property type="match status" value="1"/>
</dbReference>
<feature type="binding site" evidence="14">
    <location>
        <position position="233"/>
    </location>
    <ligand>
        <name>[4Fe-4S] cluster</name>
        <dbReference type="ChEBI" id="CHEBI:49883"/>
    </ligand>
</feature>
<evidence type="ECO:0000256" key="10">
    <source>
        <dbReference type="ARBA" id="ARBA00029514"/>
    </source>
</evidence>
<feature type="binding site" evidence="14">
    <location>
        <position position="230"/>
    </location>
    <ligand>
        <name>[4Fe-4S] cluster</name>
        <dbReference type="ChEBI" id="CHEBI:49883"/>
    </ligand>
</feature>
<dbReference type="PANTHER" id="PTHR46482">
    <property type="entry name" value="5'-ADENYLYLSULFATE REDUCTASE 3, CHLOROPLASTIC"/>
    <property type="match status" value="1"/>
</dbReference>
<keyword evidence="5 14" id="KW-0408">Iron</keyword>
<evidence type="ECO:0000256" key="5">
    <source>
        <dbReference type="ARBA" id="ARBA00023004"/>
    </source>
</evidence>
<dbReference type="InterPro" id="IPR014729">
    <property type="entry name" value="Rossmann-like_a/b/a_fold"/>
</dbReference>
<evidence type="ECO:0000259" key="16">
    <source>
        <dbReference type="Pfam" id="PF01507"/>
    </source>
</evidence>
<evidence type="ECO:0000256" key="15">
    <source>
        <dbReference type="SAM" id="MobiDB-lite"/>
    </source>
</evidence>
<evidence type="ECO:0000313" key="18">
    <source>
        <dbReference type="Proteomes" id="UP000005952"/>
    </source>
</evidence>
<dbReference type="InterPro" id="IPR011798">
    <property type="entry name" value="APS_reductase"/>
</dbReference>
<evidence type="ECO:0000256" key="14">
    <source>
        <dbReference type="HAMAP-Rule" id="MF_00063"/>
    </source>
</evidence>
<protein>
    <recommendedName>
        <fullName evidence="10 14">Adenosine 5'-phosphosulfate reductase</fullName>
        <shortName evidence="14">APS reductase</shortName>
        <ecNumber evidence="9 14">1.8.4.10</ecNumber>
    </recommendedName>
    <alternativeName>
        <fullName evidence="12 14">5'-adenylylsulfate reductase</fullName>
    </alternativeName>
    <alternativeName>
        <fullName evidence="11 14">Thioredoxin-dependent 5'-adenylylsulfate reductase</fullName>
    </alternativeName>
</protein>
<evidence type="ECO:0000256" key="3">
    <source>
        <dbReference type="ARBA" id="ARBA00022723"/>
    </source>
</evidence>
<dbReference type="GO" id="GO:0051539">
    <property type="term" value="F:4 iron, 4 sulfur cluster binding"/>
    <property type="evidence" value="ECO:0007669"/>
    <property type="project" value="UniProtKB-UniRule"/>
</dbReference>
<evidence type="ECO:0000256" key="1">
    <source>
        <dbReference type="ARBA" id="ARBA00009732"/>
    </source>
</evidence>
<keyword evidence="6 14" id="KW-0411">Iron-sulfur</keyword>
<dbReference type="GO" id="GO:0070814">
    <property type="term" value="P:hydrogen sulfide biosynthetic process"/>
    <property type="evidence" value="ECO:0007669"/>
    <property type="project" value="UniProtKB-UniRule"/>
</dbReference>
<dbReference type="GO" id="GO:0043866">
    <property type="term" value="F:adenylyl-sulfate reductase (thioredoxin) activity"/>
    <property type="evidence" value="ECO:0007669"/>
    <property type="project" value="UniProtKB-EC"/>
</dbReference>
<dbReference type="AlphaFoldDB" id="N0BCB9"/>
<dbReference type="SUPFAM" id="SSF52402">
    <property type="entry name" value="Adenine nucleotide alpha hydrolases-like"/>
    <property type="match status" value="1"/>
</dbReference>
<dbReference type="InterPro" id="IPR002500">
    <property type="entry name" value="PAPS_reduct_dom"/>
</dbReference>
<evidence type="ECO:0000256" key="12">
    <source>
        <dbReference type="ARBA" id="ARBA00032041"/>
    </source>
</evidence>
<comment type="subcellular location">
    <subcellularLocation>
        <location evidence="14">Cytoplasm</location>
    </subcellularLocation>
</comment>
<feature type="domain" description="Phosphoadenosine phosphosulphate reductase" evidence="16">
    <location>
        <begin position="62"/>
        <end position="236"/>
    </location>
</feature>
<name>N0BCB9_9HYPH</name>
<comment type="catalytic activity">
    <reaction evidence="13 14">
        <text>[thioredoxin]-disulfide + sulfite + AMP + 2 H(+) = adenosine 5'-phosphosulfate + [thioredoxin]-dithiol</text>
        <dbReference type="Rhea" id="RHEA:21976"/>
        <dbReference type="Rhea" id="RHEA-COMP:10698"/>
        <dbReference type="Rhea" id="RHEA-COMP:10700"/>
        <dbReference type="ChEBI" id="CHEBI:15378"/>
        <dbReference type="ChEBI" id="CHEBI:17359"/>
        <dbReference type="ChEBI" id="CHEBI:29950"/>
        <dbReference type="ChEBI" id="CHEBI:50058"/>
        <dbReference type="ChEBI" id="CHEBI:58243"/>
        <dbReference type="ChEBI" id="CHEBI:456215"/>
        <dbReference type="EC" id="1.8.4.10"/>
    </reaction>
</comment>
<proteinExistence type="inferred from homology"/>
<keyword evidence="2 14" id="KW-0963">Cytoplasm</keyword>
<feature type="active site" description="Nucleophile; cysteine thiosulfonate intermediate" evidence="14">
    <location>
        <position position="258"/>
    </location>
</feature>
<sequence>MSHPEVSMTLFEVAAPVASGLATDTHTASQQAKAAELDRTLEGLATLEDRIKAIRAAIDGTVAFSTSLGIEDQAITHAIATTGTDIDIFTLDTGRHFPETLDALFETEGKYGLKIRVMYPDAAEVEELVANDGIYGFRYSVEARKACCEVRKVRPLNRALKGAAGWVTGLRREQSRGRAHVHFASYDAAQKLIKLNPIADWSLAKLEDYVATNKVPLNALHAKGFPSIGCQPCTRAIKPGEDIRAGRWWWENENGKECGLHTQGEDPKSETKDRSA</sequence>
<feature type="region of interest" description="Disordered" evidence="15">
    <location>
        <begin position="256"/>
        <end position="276"/>
    </location>
</feature>
<dbReference type="GO" id="GO:0019344">
    <property type="term" value="P:cysteine biosynthetic process"/>
    <property type="evidence" value="ECO:0007669"/>
    <property type="project" value="InterPro"/>
</dbReference>
<evidence type="ECO:0000256" key="4">
    <source>
        <dbReference type="ARBA" id="ARBA00023002"/>
    </source>
</evidence>
<keyword evidence="18" id="KW-1185">Reference proteome</keyword>
<dbReference type="Gene3D" id="3.40.50.620">
    <property type="entry name" value="HUPs"/>
    <property type="match status" value="1"/>
</dbReference>
<comment type="cofactor">
    <cofactor evidence="14">
        <name>[4Fe-4S] cluster</name>
        <dbReference type="ChEBI" id="CHEBI:49883"/>
    </cofactor>
    <text evidence="14">Binds 1 [4Fe-4S] cluster per subunit.</text>
</comment>
<gene>
    <name evidence="14" type="primary">cysH</name>
    <name evidence="17" type="ORF">HYPDE_32493</name>
</gene>
<comment type="function">
    <text evidence="7 14">Catalyzes the formation of sulfite from adenosine 5'-phosphosulfate (APS) using thioredoxin as an electron donor.</text>
</comment>
<dbReference type="EC" id="1.8.4.10" evidence="9 14"/>
<dbReference type="Pfam" id="PF01507">
    <property type="entry name" value="PAPS_reduct"/>
    <property type="match status" value="1"/>
</dbReference>
<dbReference type="Proteomes" id="UP000005952">
    <property type="component" value="Chromosome"/>
</dbReference>
<comment type="similarity">
    <text evidence="1 14">Belongs to the PAPS reductase family. CysH subfamily.</text>
</comment>
<dbReference type="GO" id="GO:0046872">
    <property type="term" value="F:metal ion binding"/>
    <property type="evidence" value="ECO:0007669"/>
    <property type="project" value="UniProtKB-KW"/>
</dbReference>
<dbReference type="NCBIfam" id="NF002537">
    <property type="entry name" value="PRK02090.1"/>
    <property type="match status" value="1"/>
</dbReference>
<reference evidence="17 18" key="1">
    <citation type="journal article" date="2013" name="Genome Announc.">
        <title>Genome sequences for three denitrifying bacterial strains isolated from a uranium- and nitrate-contaminated subsurface environment.</title>
        <authorList>
            <person name="Venkatramanan R."/>
            <person name="Prakash O."/>
            <person name="Woyke T."/>
            <person name="Chain P."/>
            <person name="Goodwin L.A."/>
            <person name="Watson D."/>
            <person name="Brooks S."/>
            <person name="Kostka J.E."/>
            <person name="Green S.J."/>
        </authorList>
    </citation>
    <scope>NUCLEOTIDE SEQUENCE [LARGE SCALE GENOMIC DNA]</scope>
    <source>
        <strain evidence="17 18">1NES1</strain>
    </source>
</reference>
<dbReference type="KEGG" id="hdt:HYPDE_32493"/>
<evidence type="ECO:0000256" key="2">
    <source>
        <dbReference type="ARBA" id="ARBA00022490"/>
    </source>
</evidence>
<organism evidence="17 18">
    <name type="scientific">Hyphomicrobium denitrificans 1NES1</name>
    <dbReference type="NCBI Taxonomy" id="670307"/>
    <lineage>
        <taxon>Bacteria</taxon>
        <taxon>Pseudomonadati</taxon>
        <taxon>Pseudomonadota</taxon>
        <taxon>Alphaproteobacteria</taxon>
        <taxon>Hyphomicrobiales</taxon>
        <taxon>Hyphomicrobiaceae</taxon>
        <taxon>Hyphomicrobium</taxon>
    </lineage>
</organism>
<dbReference type="InterPro" id="IPR004511">
    <property type="entry name" value="PAPS/APS_Rdtase"/>
</dbReference>
<comment type="pathway">
    <text evidence="8 14">Sulfur metabolism; hydrogen sulfide biosynthesis; sulfite from sulfate.</text>
</comment>
<dbReference type="STRING" id="670307.HYPDE_32493"/>
<evidence type="ECO:0000256" key="11">
    <source>
        <dbReference type="ARBA" id="ARBA00030894"/>
    </source>
</evidence>
<dbReference type="CDD" id="cd23945">
    <property type="entry name" value="PAPS_reductase"/>
    <property type="match status" value="1"/>
</dbReference>
<dbReference type="HOGENOM" id="CLU_044089_1_0_5"/>
<feature type="binding site" evidence="14">
    <location>
        <position position="147"/>
    </location>
    <ligand>
        <name>[4Fe-4S] cluster</name>
        <dbReference type="ChEBI" id="CHEBI:49883"/>
    </ligand>
</feature>
<evidence type="ECO:0000256" key="9">
    <source>
        <dbReference type="ARBA" id="ARBA00024386"/>
    </source>
</evidence>
<dbReference type="eggNOG" id="COG0175">
    <property type="taxonomic scope" value="Bacteria"/>
</dbReference>
<dbReference type="EMBL" id="CP005587">
    <property type="protein sequence ID" value="AGK58171.1"/>
    <property type="molecule type" value="Genomic_DNA"/>
</dbReference>
<dbReference type="GO" id="GO:0019379">
    <property type="term" value="P:sulfate assimilation, phosphoadenylyl sulfate reduction by phosphoadenylyl-sulfate reductase (thioredoxin)"/>
    <property type="evidence" value="ECO:0007669"/>
    <property type="project" value="UniProtKB-UniRule"/>
</dbReference>
<dbReference type="GO" id="GO:0004604">
    <property type="term" value="F:phosphoadenylyl-sulfate reductase (thioredoxin) activity"/>
    <property type="evidence" value="ECO:0007669"/>
    <property type="project" value="UniProtKB-UniRule"/>
</dbReference>
<evidence type="ECO:0000313" key="17">
    <source>
        <dbReference type="EMBL" id="AGK58171.1"/>
    </source>
</evidence>
<evidence type="ECO:0000256" key="7">
    <source>
        <dbReference type="ARBA" id="ARBA00024298"/>
    </source>
</evidence>
<dbReference type="NCBIfam" id="TIGR02055">
    <property type="entry name" value="APS_reductase"/>
    <property type="match status" value="1"/>
</dbReference>
<keyword evidence="3 14" id="KW-0479">Metal-binding</keyword>
<dbReference type="GO" id="GO:0005737">
    <property type="term" value="C:cytoplasm"/>
    <property type="evidence" value="ECO:0007669"/>
    <property type="project" value="UniProtKB-SubCell"/>
</dbReference>
<evidence type="ECO:0000256" key="13">
    <source>
        <dbReference type="ARBA" id="ARBA00048441"/>
    </source>
</evidence>
<evidence type="ECO:0000256" key="6">
    <source>
        <dbReference type="ARBA" id="ARBA00023014"/>
    </source>
</evidence>
<accession>N0BCB9</accession>
<dbReference type="HAMAP" id="MF_00063">
    <property type="entry name" value="CysH"/>
    <property type="match status" value="1"/>
</dbReference>
<dbReference type="PANTHER" id="PTHR46482:SF9">
    <property type="entry name" value="5'-ADENYLYLSULFATE REDUCTASE 1, CHLOROPLASTIC"/>
    <property type="match status" value="1"/>
</dbReference>
<keyword evidence="4 14" id="KW-0560">Oxidoreductase</keyword>
<feature type="binding site" evidence="14">
    <location>
        <position position="148"/>
    </location>
    <ligand>
        <name>[4Fe-4S] cluster</name>
        <dbReference type="ChEBI" id="CHEBI:49883"/>
    </ligand>
</feature>